<keyword evidence="3" id="KW-0677">Repeat</keyword>
<dbReference type="Gene3D" id="2.130.10.10">
    <property type="entry name" value="YVTN repeat-like/Quinoprotein amine dehydrogenase"/>
    <property type="match status" value="1"/>
</dbReference>
<feature type="compositionally biased region" description="Polar residues" evidence="4">
    <location>
        <begin position="753"/>
        <end position="763"/>
    </location>
</feature>
<feature type="compositionally biased region" description="Polar residues" evidence="4">
    <location>
        <begin position="25"/>
        <end position="40"/>
    </location>
</feature>
<dbReference type="GO" id="GO:1904263">
    <property type="term" value="P:positive regulation of TORC1 signaling"/>
    <property type="evidence" value="ECO:0007669"/>
    <property type="project" value="TreeGrafter"/>
</dbReference>
<dbReference type="SMART" id="SM00320">
    <property type="entry name" value="WD40"/>
    <property type="match status" value="3"/>
</dbReference>
<dbReference type="PANTHER" id="PTHR16453">
    <property type="entry name" value="WD40 DOMAIN-CONTAINING PROTEIN MIO FAMILY MEMBER"/>
    <property type="match status" value="1"/>
</dbReference>
<dbReference type="CDD" id="cd16691">
    <property type="entry name" value="mRING-H2-C3H3C2_Mio"/>
    <property type="match status" value="1"/>
</dbReference>
<dbReference type="InterPro" id="IPR036322">
    <property type="entry name" value="WD40_repeat_dom_sf"/>
</dbReference>
<feature type="region of interest" description="Disordered" evidence="4">
    <location>
        <begin position="716"/>
        <end position="763"/>
    </location>
</feature>
<sequence>MEIFSPRGDGVIEVTVSDFPREMPQRNSQNQNQPATSNPPSRRLTLLQDPSTTPTGKFLVVSNSELRSYRAWKSHQINYRPISFRSDLPYSYKVCLELCVDWSTTRLGFDLVAAGTLTGRAFLVTLPYHAHHPSFKPELYSPHPIISFSTARSSRPCNDITFSPCGKFLALALDKARDYGLQIFDVDRILGLSQSIATQESIKNPVPPSSGLINQKTRELAIANSSTEPHSDQLLSTAQALNAETVHALEFMPLTPASAQPALLAASSSKLIGLYDLRSPGIKPSVGDHTPSSTTAPNNDFAIGILNPVSQWPARSILGIKADPLVPHRFATWGDDRCVKIWDTRKTSECVLLLSEDDPNPILPTKADSSIKGNNIISVTWSKARKGVLATLSSESSQVRIWDIVDGNPLVQSSRNWTDGSLLNPFGTRSNLPPTVGSSTSSASFPNVAVNFRKSAIAPRGSSPSTSPRERPQVPNYTIYSTRLLKPFSRPSQALVAVHMPSLAAATPSSTQEDTCHYLSISREGHLEFVDSIYSGEASFGSRGQTAYSDGVRLRIEWYPIEDTSRPPPVTHNLSVPMSAEPSYNTNSASIRSPQPLDSDSQQLPLDLKACSFQEVADLRLANKFGRHLVGLPNPGVPGPYSELLPFFFSLFESDIVSQSLKNEHLVTGDPVLGAFWEWITHSEQLSQQGTGLVNGYDFSFQGVLAVMKGFLPADQQPSLPPNSSAPPLNIGTPPHGRTPPELFGDFSKMSKQKTPSGDANPSYGKQMSQYLKALRTFNHSHQVENFTISSDFSDQRQTALFLCGPDYNSGKIEEVIMKYERMGMHGKACAIALFSGNTQRAISSVQRSDGGKVLMIEVAIILDLQLRTLAPLLATHLNTQRLGQPRDPLFEQVCRQLSDERTSEPYLRAIFAYCATGDWHEVIDETGLPLKDRLAVGLRFLSDEEIFQWLETSARDAIQSGDLEGILLTGLNYAALLKSKKGGEEGAPDLRTNAKGRPLVEEALEHGAGLRLIQTYVNRTGDLQTAALASHLVVPARLRHAAAERWVDSYRRLLDRWALFKVRVELDISRGQRARQISSIFPSTATTTAVSAPHVNMAPPQLMLRCQHCHEVVSDGPNVMSQLARIADRNPPMLSTSTFSPGFPPPNALAGPSSSSTKKTLAPGNNGLSIQSRQTNRCRVCGKGLPKCSICLVPLTINESRTASVWAWCHRCRHVGHAHHLMAWFDRGNRVCPVSGCDCLCWDPPPPSSSSSSSSCFPK</sequence>
<dbReference type="EMBL" id="LAVV01005541">
    <property type="protein sequence ID" value="KNZ60802.1"/>
    <property type="molecule type" value="Genomic_DNA"/>
</dbReference>
<dbReference type="OrthoDB" id="341486at2759"/>
<dbReference type="PANTHER" id="PTHR16453:SF9">
    <property type="entry name" value="GATOR COMPLEX PROTEIN MIOS"/>
    <property type="match status" value="1"/>
</dbReference>
<reference evidence="6 7" key="1">
    <citation type="submission" date="2015-08" db="EMBL/GenBank/DDBJ databases">
        <title>Next Generation Sequencing and Analysis of the Genome of Puccinia sorghi L Schw, the Causal Agent of Maize Common Rust.</title>
        <authorList>
            <person name="Rochi L."/>
            <person name="Burguener G."/>
            <person name="Darino M."/>
            <person name="Turjanski A."/>
            <person name="Kreff E."/>
            <person name="Dieguez M.J."/>
            <person name="Sacco F."/>
        </authorList>
    </citation>
    <scope>NUCLEOTIDE SEQUENCE [LARGE SCALE GENOMIC DNA]</scope>
    <source>
        <strain evidence="6 7">RO10H11247</strain>
    </source>
</reference>
<dbReference type="InterPro" id="IPR049092">
    <property type="entry name" value="MIOS_a-sol"/>
</dbReference>
<evidence type="ECO:0000256" key="1">
    <source>
        <dbReference type="ARBA" id="ARBA00009713"/>
    </source>
</evidence>
<accession>A0A0L6VJR0</accession>
<organism evidence="6 7">
    <name type="scientific">Puccinia sorghi</name>
    <dbReference type="NCBI Taxonomy" id="27349"/>
    <lineage>
        <taxon>Eukaryota</taxon>
        <taxon>Fungi</taxon>
        <taxon>Dikarya</taxon>
        <taxon>Basidiomycota</taxon>
        <taxon>Pucciniomycotina</taxon>
        <taxon>Pucciniomycetes</taxon>
        <taxon>Pucciniales</taxon>
        <taxon>Pucciniaceae</taxon>
        <taxon>Puccinia</taxon>
    </lineage>
</organism>
<evidence type="ECO:0000259" key="5">
    <source>
        <dbReference type="Pfam" id="PF21719"/>
    </source>
</evidence>
<dbReference type="AlphaFoldDB" id="A0A0L6VJR0"/>
<evidence type="ECO:0000313" key="7">
    <source>
        <dbReference type="Proteomes" id="UP000037035"/>
    </source>
</evidence>
<dbReference type="InterPro" id="IPR001680">
    <property type="entry name" value="WD40_rpt"/>
</dbReference>
<feature type="domain" description="MIOS-like alpha-solenoid" evidence="5">
    <location>
        <begin position="792"/>
        <end position="940"/>
    </location>
</feature>
<name>A0A0L6VJR0_9BASI</name>
<keyword evidence="7" id="KW-1185">Reference proteome</keyword>
<protein>
    <recommendedName>
        <fullName evidence="5">MIOS-like alpha-solenoid domain-containing protein</fullName>
    </recommendedName>
</protein>
<proteinExistence type="inferred from homology"/>
<feature type="region of interest" description="Disordered" evidence="4">
    <location>
        <begin position="1135"/>
        <end position="1169"/>
    </location>
</feature>
<dbReference type="InterPro" id="IPR037593">
    <property type="entry name" value="MIOS/Sea4"/>
</dbReference>
<dbReference type="GO" id="GO:0005737">
    <property type="term" value="C:cytoplasm"/>
    <property type="evidence" value="ECO:0007669"/>
    <property type="project" value="TreeGrafter"/>
</dbReference>
<dbReference type="Proteomes" id="UP000037035">
    <property type="component" value="Unassembled WGS sequence"/>
</dbReference>
<evidence type="ECO:0000256" key="3">
    <source>
        <dbReference type="ARBA" id="ARBA00022737"/>
    </source>
</evidence>
<comment type="caution">
    <text evidence="6">The sequence shown here is derived from an EMBL/GenBank/DDBJ whole genome shotgun (WGS) entry which is preliminary data.</text>
</comment>
<dbReference type="STRING" id="27349.A0A0L6VJR0"/>
<dbReference type="VEuPathDB" id="FungiDB:VP01_1498g3"/>
<dbReference type="SUPFAM" id="SSF50978">
    <property type="entry name" value="WD40 repeat-like"/>
    <property type="match status" value="1"/>
</dbReference>
<feature type="region of interest" description="Disordered" evidence="4">
    <location>
        <begin position="20"/>
        <end position="42"/>
    </location>
</feature>
<comment type="similarity">
    <text evidence="1">Belongs to the WD repeat mio family.</text>
</comment>
<evidence type="ECO:0000256" key="2">
    <source>
        <dbReference type="ARBA" id="ARBA00022574"/>
    </source>
</evidence>
<dbReference type="InterPro" id="IPR015943">
    <property type="entry name" value="WD40/YVTN_repeat-like_dom_sf"/>
</dbReference>
<dbReference type="Pfam" id="PF21719">
    <property type="entry name" value="MIOS_a-sol"/>
    <property type="match status" value="1"/>
</dbReference>
<dbReference type="InterPro" id="IPR031488">
    <property type="entry name" value="Zn_ribbon_mio"/>
</dbReference>
<evidence type="ECO:0000313" key="6">
    <source>
        <dbReference type="EMBL" id="KNZ60802.1"/>
    </source>
</evidence>
<evidence type="ECO:0000256" key="4">
    <source>
        <dbReference type="SAM" id="MobiDB-lite"/>
    </source>
</evidence>
<gene>
    <name evidence="6" type="ORF">VP01_1498g3</name>
</gene>
<keyword evidence="2" id="KW-0853">WD repeat</keyword>